<name>A0A170STH7_EHRRU</name>
<accession>A0A170STH7</accession>
<gene>
    <name evidence="1" type="ORF">EHRUM3_05440</name>
</gene>
<feature type="non-terminal residue" evidence="1">
    <location>
        <position position="34"/>
    </location>
</feature>
<reference evidence="2" key="1">
    <citation type="submission" date="2016-05" db="EMBL/GenBank/DDBJ databases">
        <title>Draft genome sequences of four strains of Ehrlichia ruminantium, a tick-borne pathogen of ruminants, isolated from Zimbabwe, The Gambia and Ghana.</title>
        <authorList>
            <person name="Nakao R."/>
            <person name="Jongejan F."/>
            <person name="Sugimoto C."/>
        </authorList>
    </citation>
    <scope>NUCLEOTIDE SEQUENCE [LARGE SCALE GENOMIC DNA]</scope>
    <source>
        <strain evidence="2">Pokoase 417</strain>
    </source>
</reference>
<dbReference type="AlphaFoldDB" id="A0A170STH7"/>
<organism evidence="1 2">
    <name type="scientific">Ehrlichia ruminantium</name>
    <name type="common">heartwater rickettsia</name>
    <name type="synonym">Cowdria ruminantium</name>
    <dbReference type="NCBI Taxonomy" id="779"/>
    <lineage>
        <taxon>Bacteria</taxon>
        <taxon>Pseudomonadati</taxon>
        <taxon>Pseudomonadota</taxon>
        <taxon>Alphaproteobacteria</taxon>
        <taxon>Rickettsiales</taxon>
        <taxon>Anaplasmataceae</taxon>
        <taxon>Ehrlichia</taxon>
    </lineage>
</organism>
<dbReference type="EMBL" id="BDDM01000180">
    <property type="protein sequence ID" value="GAT78326.1"/>
    <property type="molecule type" value="Genomic_DNA"/>
</dbReference>
<protein>
    <submittedName>
        <fullName evidence="1">Uncharacterized protein</fullName>
    </submittedName>
</protein>
<sequence length="34" mass="3981">MRVILYLQITFLLLFCSYSAFAKNVEKSSIGNFY</sequence>
<evidence type="ECO:0000313" key="1">
    <source>
        <dbReference type="EMBL" id="GAT78326.1"/>
    </source>
</evidence>
<proteinExistence type="predicted"/>
<dbReference type="Proteomes" id="UP000092731">
    <property type="component" value="Unassembled WGS sequence"/>
</dbReference>
<evidence type="ECO:0000313" key="2">
    <source>
        <dbReference type="Proteomes" id="UP000092731"/>
    </source>
</evidence>
<comment type="caution">
    <text evidence="1">The sequence shown here is derived from an EMBL/GenBank/DDBJ whole genome shotgun (WGS) entry which is preliminary data.</text>
</comment>